<evidence type="ECO:0000256" key="6">
    <source>
        <dbReference type="ARBA" id="ARBA00023052"/>
    </source>
</evidence>
<accession>A0ABS9GTS2</accession>
<proteinExistence type="predicted"/>
<evidence type="ECO:0000256" key="8">
    <source>
        <dbReference type="ARBA" id="ARBA00025211"/>
    </source>
</evidence>
<feature type="region of interest" description="Disordered" evidence="11">
    <location>
        <begin position="257"/>
        <end position="278"/>
    </location>
</feature>
<dbReference type="InterPro" id="IPR050771">
    <property type="entry name" value="Alpha-ketoacid_DH_E1_comp"/>
</dbReference>
<dbReference type="PANTHER" id="PTHR43380:SF1">
    <property type="entry name" value="2-OXOISOVALERATE DEHYDROGENASE SUBUNIT ALPHA, MITOCHONDRIAL"/>
    <property type="match status" value="1"/>
</dbReference>
<dbReference type="SUPFAM" id="SSF52518">
    <property type="entry name" value="Thiamin diphosphate-binding fold (THDP-binding)"/>
    <property type="match status" value="1"/>
</dbReference>
<evidence type="ECO:0000256" key="5">
    <source>
        <dbReference type="ARBA" id="ARBA00023002"/>
    </source>
</evidence>
<evidence type="ECO:0000256" key="7">
    <source>
        <dbReference type="ARBA" id="ARBA00023317"/>
    </source>
</evidence>
<comment type="caution">
    <text evidence="13">The sequence shown here is derived from an EMBL/GenBank/DDBJ whole genome shotgun (WGS) entry which is preliminary data.</text>
</comment>
<dbReference type="Proteomes" id="UP001649381">
    <property type="component" value="Unassembled WGS sequence"/>
</dbReference>
<dbReference type="InterPro" id="IPR029061">
    <property type="entry name" value="THDP-binding"/>
</dbReference>
<evidence type="ECO:0000256" key="9">
    <source>
        <dbReference type="ARBA" id="ARBA00051231"/>
    </source>
</evidence>
<comment type="catalytic activity">
    <reaction evidence="9 10">
        <text>N(6)-[(R)-lipoyl]-L-lysyl-[protein] + pyruvate + H(+) = N(6)-[(R)-S(8)-acetyldihydrolipoyl]-L-lysyl-[protein] + CO2</text>
        <dbReference type="Rhea" id="RHEA:19189"/>
        <dbReference type="Rhea" id="RHEA-COMP:10474"/>
        <dbReference type="Rhea" id="RHEA-COMP:10478"/>
        <dbReference type="ChEBI" id="CHEBI:15361"/>
        <dbReference type="ChEBI" id="CHEBI:15378"/>
        <dbReference type="ChEBI" id="CHEBI:16526"/>
        <dbReference type="ChEBI" id="CHEBI:83099"/>
        <dbReference type="ChEBI" id="CHEBI:83111"/>
        <dbReference type="EC" id="1.2.4.1"/>
    </reaction>
</comment>
<dbReference type="InterPro" id="IPR017596">
    <property type="entry name" value="PdhA/BkdA"/>
</dbReference>
<reference evidence="13 14" key="1">
    <citation type="submission" date="2022-01" db="EMBL/GenBank/DDBJ databases">
        <title>Alkalihalobacillus sp. EGI L200015, a novel bacterium isolated from a salt lake sediment.</title>
        <authorList>
            <person name="Gao L."/>
            <person name="Fang B.-Z."/>
            <person name="Li W.-J."/>
        </authorList>
    </citation>
    <scope>NUCLEOTIDE SEQUENCE [LARGE SCALE GENOMIC DNA]</scope>
    <source>
        <strain evidence="13 14">KCTC 12718</strain>
    </source>
</reference>
<sequence length="355" mass="40451">METQFPMKQILNEDGVVVNSEYESQMTEELTKELYIKMLRARMFDRKSVNLQRQGRIGTYVPFEGQEAAQVGSSLVLEEGDWMFPTYRDHAATLTYGHSARNLFLYWKGYPMGCVPPEGKNIFPPAVPIASQLLHATGTAWAEQLKGTDRGSIVYFGDGATSEGDFHEGLNFASVYNAPVVFFNQNNGFAISVPMEKQMKSKTIAQKAVAYDIPGVRVDGNDIFVVYFETKKAMENARQGNGPTLIEAVTYRYGAHTTADDPSKYRDQEESKRRRETTDPLLRLERYLKNKGYFEEAWKTKVEEEITKEIEQAVEDMEAFGPAEPTDMFTHVFKKPTWSVQDQLDTFKAREKEEV</sequence>
<keyword evidence="14" id="KW-1185">Reference proteome</keyword>
<keyword evidence="6 10" id="KW-0786">Thiamine pyrophosphate</keyword>
<dbReference type="InterPro" id="IPR001017">
    <property type="entry name" value="DH_E1"/>
</dbReference>
<evidence type="ECO:0000256" key="10">
    <source>
        <dbReference type="RuleBase" id="RU366007"/>
    </source>
</evidence>
<dbReference type="PANTHER" id="PTHR43380">
    <property type="entry name" value="2-OXOISOVALERATE DEHYDROGENASE SUBUNIT ALPHA, MITOCHONDRIAL"/>
    <property type="match status" value="1"/>
</dbReference>
<keyword evidence="7 10" id="KW-0670">Pyruvate</keyword>
<comment type="subunit">
    <text evidence="2 10">Heterodimer of an alpha and a beta chain.</text>
</comment>
<feature type="compositionally biased region" description="Basic and acidic residues" evidence="11">
    <location>
        <begin position="258"/>
        <end position="278"/>
    </location>
</feature>
<evidence type="ECO:0000256" key="2">
    <source>
        <dbReference type="ARBA" id="ARBA00011870"/>
    </source>
</evidence>
<dbReference type="NCBIfam" id="TIGR03181">
    <property type="entry name" value="PDH_E1_alph_x"/>
    <property type="match status" value="1"/>
</dbReference>
<dbReference type="EMBL" id="JAKIJS010000001">
    <property type="protein sequence ID" value="MCF6136243.1"/>
    <property type="molecule type" value="Genomic_DNA"/>
</dbReference>
<evidence type="ECO:0000256" key="4">
    <source>
        <dbReference type="ARBA" id="ARBA00014159"/>
    </source>
</evidence>
<protein>
    <recommendedName>
        <fullName evidence="4 10">Pyruvate dehydrogenase E1 component subunit alpha</fullName>
        <ecNumber evidence="3 10">1.2.4.1</ecNumber>
    </recommendedName>
</protein>
<evidence type="ECO:0000256" key="11">
    <source>
        <dbReference type="SAM" id="MobiDB-lite"/>
    </source>
</evidence>
<keyword evidence="5 10" id="KW-0560">Oxidoreductase</keyword>
<dbReference type="CDD" id="cd02000">
    <property type="entry name" value="TPP_E1_PDC_ADC_BCADC"/>
    <property type="match status" value="1"/>
</dbReference>
<evidence type="ECO:0000313" key="13">
    <source>
        <dbReference type="EMBL" id="MCF6136243.1"/>
    </source>
</evidence>
<evidence type="ECO:0000313" key="14">
    <source>
        <dbReference type="Proteomes" id="UP001649381"/>
    </source>
</evidence>
<dbReference type="RefSeq" id="WP_236330594.1">
    <property type="nucleotide sequence ID" value="NZ_JAKIJS010000001.1"/>
</dbReference>
<evidence type="ECO:0000259" key="12">
    <source>
        <dbReference type="Pfam" id="PF00676"/>
    </source>
</evidence>
<dbReference type="EC" id="1.2.4.1" evidence="3 10"/>
<evidence type="ECO:0000256" key="1">
    <source>
        <dbReference type="ARBA" id="ARBA00001964"/>
    </source>
</evidence>
<feature type="domain" description="Dehydrogenase E1 component" evidence="12">
    <location>
        <begin position="38"/>
        <end position="320"/>
    </location>
</feature>
<organism evidence="13 14">
    <name type="scientific">Pseudalkalibacillus berkeleyi</name>
    <dbReference type="NCBI Taxonomy" id="1069813"/>
    <lineage>
        <taxon>Bacteria</taxon>
        <taxon>Bacillati</taxon>
        <taxon>Bacillota</taxon>
        <taxon>Bacilli</taxon>
        <taxon>Bacillales</taxon>
        <taxon>Fictibacillaceae</taxon>
        <taxon>Pseudalkalibacillus</taxon>
    </lineage>
</organism>
<comment type="cofactor">
    <cofactor evidence="1 10">
        <name>thiamine diphosphate</name>
        <dbReference type="ChEBI" id="CHEBI:58937"/>
    </cofactor>
</comment>
<evidence type="ECO:0000256" key="3">
    <source>
        <dbReference type="ARBA" id="ARBA00012281"/>
    </source>
</evidence>
<dbReference type="Gene3D" id="3.40.50.970">
    <property type="match status" value="1"/>
</dbReference>
<gene>
    <name evidence="13" type="primary">pdhA</name>
    <name evidence="13" type="ORF">L2716_00785</name>
</gene>
<dbReference type="Pfam" id="PF00676">
    <property type="entry name" value="E1_dh"/>
    <property type="match status" value="1"/>
</dbReference>
<name>A0ABS9GTS2_9BACL</name>
<comment type="function">
    <text evidence="8 10">The pyruvate dehydrogenase complex catalyzes the overall conversion of pyruvate to acetyl-CoA and CO(2). It contains multiple copies of three enzymatic components: pyruvate dehydrogenase (E1), dihydrolipoamide acetyltransferase (E2) and lipoamide dehydrogenase (E3).</text>
</comment>